<sequence>MANELWAGIPLLILIAGALITKRIMEPALISSVVAVAMLEGGNFVNGYVGKMYEVLSNPSYQLLVFVGLGFAGISALLEKSGAMLGFRRVMEKICRTRSQTIFFTWLLGGIVFIDDYLNALAVSASMKGISDEKRIPREHLAYTVNCMGACVCVLLPISSWAAFAVGCASEQNMGMTEYLQAIPFMFYPICAILISLLLAFGKFPRLGELKKAYRRVEGGGEVLDDSRAVLGPERVSADVTPSSPLNFLIPMAALVVGMLAFGSNIVVGILFAIAAMLILYAGQKRMKAAEFFDCFLRGASGMTPMMITIFAAFIMEMSIEQMGFTGYMTGLLSKTIPAGLIPVTAFLAAGGITFFAASFWALIVIAFPIFLPMAVQAGVNPALIIGAVMSGVALGSQACLYSDAVFMVAAGTDVPNDVQFRTALPYVAAGAAAAAALFVIAGFLS</sequence>
<keyword evidence="2" id="KW-1003">Cell membrane</keyword>
<keyword evidence="4 6" id="KW-1133">Transmembrane helix</keyword>
<feature type="transmembrane region" description="Helical" evidence="6">
    <location>
        <begin position="179"/>
        <end position="201"/>
    </location>
</feature>
<feature type="transmembrane region" description="Helical" evidence="6">
    <location>
        <begin position="6"/>
        <end position="21"/>
    </location>
</feature>
<evidence type="ECO:0000313" key="9">
    <source>
        <dbReference type="Proteomes" id="UP000515860"/>
    </source>
</evidence>
<dbReference type="KEGG" id="whj:H9Q79_16215"/>
<evidence type="ECO:0000256" key="5">
    <source>
        <dbReference type="ARBA" id="ARBA00023136"/>
    </source>
</evidence>
<dbReference type="PANTHER" id="PTHR43478:SF1">
    <property type="entry name" value="NA+_H+ ANTIPORTER NHAC-LIKE C-TERMINAL DOMAIN-CONTAINING PROTEIN"/>
    <property type="match status" value="1"/>
</dbReference>
<proteinExistence type="predicted"/>
<evidence type="ECO:0000259" key="7">
    <source>
        <dbReference type="Pfam" id="PF03553"/>
    </source>
</evidence>
<organism evidence="8 9">
    <name type="scientific">Wansuia hejianensis</name>
    <dbReference type="NCBI Taxonomy" id="2763667"/>
    <lineage>
        <taxon>Bacteria</taxon>
        <taxon>Bacillati</taxon>
        <taxon>Bacillota</taxon>
        <taxon>Clostridia</taxon>
        <taxon>Lachnospirales</taxon>
        <taxon>Lachnospiraceae</taxon>
        <taxon>Wansuia</taxon>
    </lineage>
</organism>
<dbReference type="RefSeq" id="WP_118644882.1">
    <property type="nucleotide sequence ID" value="NZ_CP060635.1"/>
</dbReference>
<feature type="transmembrane region" description="Helical" evidence="6">
    <location>
        <begin position="61"/>
        <end position="80"/>
    </location>
</feature>
<feature type="transmembrane region" description="Helical" evidence="6">
    <location>
        <begin position="101"/>
        <end position="123"/>
    </location>
</feature>
<feature type="transmembrane region" description="Helical" evidence="6">
    <location>
        <begin position="295"/>
        <end position="320"/>
    </location>
</feature>
<evidence type="ECO:0000256" key="4">
    <source>
        <dbReference type="ARBA" id="ARBA00022989"/>
    </source>
</evidence>
<name>A0A7G9GC66_9FIRM</name>
<feature type="transmembrane region" description="Helical" evidence="6">
    <location>
        <begin position="424"/>
        <end position="445"/>
    </location>
</feature>
<dbReference type="Pfam" id="PF03553">
    <property type="entry name" value="Na_H_antiporter"/>
    <property type="match status" value="1"/>
</dbReference>
<dbReference type="AlphaFoldDB" id="A0A7G9GC66"/>
<dbReference type="EMBL" id="CP060635">
    <property type="protein sequence ID" value="QNM08398.1"/>
    <property type="molecule type" value="Genomic_DNA"/>
</dbReference>
<accession>A0A7G9GC66</accession>
<evidence type="ECO:0000256" key="2">
    <source>
        <dbReference type="ARBA" id="ARBA00022475"/>
    </source>
</evidence>
<dbReference type="PANTHER" id="PTHR43478">
    <property type="entry name" value="NA+/H+ ANTIPORTER-RELATED"/>
    <property type="match status" value="1"/>
</dbReference>
<feature type="transmembrane region" description="Helical" evidence="6">
    <location>
        <begin position="340"/>
        <end position="372"/>
    </location>
</feature>
<dbReference type="GO" id="GO:0005886">
    <property type="term" value="C:plasma membrane"/>
    <property type="evidence" value="ECO:0007669"/>
    <property type="project" value="UniProtKB-SubCell"/>
</dbReference>
<keyword evidence="3 6" id="KW-0812">Transmembrane</keyword>
<keyword evidence="9" id="KW-1185">Reference proteome</keyword>
<feature type="transmembrane region" description="Helical" evidence="6">
    <location>
        <begin position="250"/>
        <end position="283"/>
    </location>
</feature>
<dbReference type="InterPro" id="IPR018461">
    <property type="entry name" value="Na/H_Antiport_NhaC-like_C"/>
</dbReference>
<evidence type="ECO:0000256" key="6">
    <source>
        <dbReference type="SAM" id="Phobius"/>
    </source>
</evidence>
<gene>
    <name evidence="8" type="ORF">H9Q79_16215</name>
</gene>
<feature type="transmembrane region" description="Helical" evidence="6">
    <location>
        <begin position="28"/>
        <end position="49"/>
    </location>
</feature>
<protein>
    <recommendedName>
        <fullName evidence="7">Na+/H+ antiporter NhaC-like C-terminal domain-containing protein</fullName>
    </recommendedName>
</protein>
<evidence type="ECO:0000256" key="1">
    <source>
        <dbReference type="ARBA" id="ARBA00004651"/>
    </source>
</evidence>
<reference evidence="8 9" key="1">
    <citation type="submission" date="2020-08" db="EMBL/GenBank/DDBJ databases">
        <authorList>
            <person name="Liu C."/>
            <person name="Sun Q."/>
        </authorList>
    </citation>
    <scope>NUCLEOTIDE SEQUENCE [LARGE SCALE GENOMIC DNA]</scope>
    <source>
        <strain evidence="8 9">NSJ-29</strain>
    </source>
</reference>
<feature type="transmembrane region" description="Helical" evidence="6">
    <location>
        <begin position="143"/>
        <end position="167"/>
    </location>
</feature>
<dbReference type="Proteomes" id="UP000515860">
    <property type="component" value="Chromosome"/>
</dbReference>
<comment type="subcellular location">
    <subcellularLocation>
        <location evidence="1">Cell membrane</location>
        <topology evidence="1">Multi-pass membrane protein</topology>
    </subcellularLocation>
</comment>
<evidence type="ECO:0000313" key="8">
    <source>
        <dbReference type="EMBL" id="QNM08398.1"/>
    </source>
</evidence>
<feature type="domain" description="Na+/H+ antiporter NhaC-like C-terminal" evidence="7">
    <location>
        <begin position="152"/>
        <end position="444"/>
    </location>
</feature>
<evidence type="ECO:0000256" key="3">
    <source>
        <dbReference type="ARBA" id="ARBA00022692"/>
    </source>
</evidence>
<keyword evidence="5 6" id="KW-0472">Membrane</keyword>